<feature type="binding site" evidence="7">
    <location>
        <position position="270"/>
    </location>
    <ligand>
        <name>Mg(2+)</name>
        <dbReference type="ChEBI" id="CHEBI:18420"/>
    </ligand>
</feature>
<keyword evidence="3 7" id="KW-0547">Nucleotide-binding</keyword>
<feature type="binding site" evidence="7">
    <location>
        <position position="81"/>
    </location>
    <ligand>
        <name>N(1)-(5-phospho-beta-D-ribosyl)glycinamide</name>
        <dbReference type="ChEBI" id="CHEBI:143788"/>
    </ligand>
</feature>
<comment type="caution">
    <text evidence="9">The sequence shown here is derived from an EMBL/GenBank/DDBJ whole genome shotgun (WGS) entry which is preliminary data.</text>
</comment>
<keyword evidence="1 7" id="KW-0436">Ligase</keyword>
<keyword evidence="5 7" id="KW-0067">ATP-binding</keyword>
<keyword evidence="6 7" id="KW-0460">Magnesium</keyword>
<dbReference type="PROSITE" id="PS50975">
    <property type="entry name" value="ATP_GRASP"/>
    <property type="match status" value="1"/>
</dbReference>
<dbReference type="SUPFAM" id="SSF52440">
    <property type="entry name" value="PreATP-grasp domain"/>
    <property type="match status" value="1"/>
</dbReference>
<accession>A0A830H2D3</accession>
<gene>
    <name evidence="7" type="primary">purT</name>
    <name evidence="9" type="ORF">GCM10007116_16530</name>
</gene>
<evidence type="ECO:0000256" key="2">
    <source>
        <dbReference type="ARBA" id="ARBA00022723"/>
    </source>
</evidence>
<dbReference type="GO" id="GO:0005524">
    <property type="term" value="F:ATP binding"/>
    <property type="evidence" value="ECO:0007669"/>
    <property type="project" value="UniProtKB-UniRule"/>
</dbReference>
<dbReference type="Pfam" id="PF22660">
    <property type="entry name" value="RS_preATP-grasp-like"/>
    <property type="match status" value="1"/>
</dbReference>
<evidence type="ECO:0000256" key="4">
    <source>
        <dbReference type="ARBA" id="ARBA00022755"/>
    </source>
</evidence>
<feature type="binding site" evidence="7">
    <location>
        <position position="282"/>
    </location>
    <ligand>
        <name>Mg(2+)</name>
        <dbReference type="ChEBI" id="CHEBI:18420"/>
    </ligand>
</feature>
<dbReference type="Gene3D" id="3.30.470.20">
    <property type="entry name" value="ATP-grasp fold, B domain"/>
    <property type="match status" value="1"/>
</dbReference>
<keyword evidence="9" id="KW-0808">Transferase</keyword>
<reference evidence="9" key="2">
    <citation type="submission" date="2020-09" db="EMBL/GenBank/DDBJ databases">
        <authorList>
            <person name="Sun Q."/>
            <person name="Ohkuma M."/>
        </authorList>
    </citation>
    <scope>NUCLEOTIDE SEQUENCE</scope>
    <source>
        <strain evidence="9">JCM 31740</strain>
    </source>
</reference>
<dbReference type="PANTHER" id="PTHR43055">
    <property type="entry name" value="FORMATE-DEPENDENT PHOSPHORIBOSYLGLYCINAMIDE FORMYLTRANSFERASE"/>
    <property type="match status" value="1"/>
</dbReference>
<evidence type="ECO:0000256" key="3">
    <source>
        <dbReference type="ARBA" id="ARBA00022741"/>
    </source>
</evidence>
<evidence type="ECO:0000256" key="1">
    <source>
        <dbReference type="ARBA" id="ARBA00022598"/>
    </source>
</evidence>
<comment type="similarity">
    <text evidence="7">Belongs to the PurK/PurT family.</text>
</comment>
<dbReference type="HAMAP" id="MF_01643">
    <property type="entry name" value="PurT"/>
    <property type="match status" value="1"/>
</dbReference>
<reference evidence="9" key="1">
    <citation type="journal article" date="2014" name="Int. J. Syst. Evol. Microbiol.">
        <title>Complete genome sequence of Corynebacterium casei LMG S-19264T (=DSM 44701T), isolated from a smear-ripened cheese.</title>
        <authorList>
            <consortium name="US DOE Joint Genome Institute (JGI-PGF)"/>
            <person name="Walter F."/>
            <person name="Albersmeier A."/>
            <person name="Kalinowski J."/>
            <person name="Ruckert C."/>
        </authorList>
    </citation>
    <scope>NUCLEOTIDE SEQUENCE</scope>
    <source>
        <strain evidence="9">JCM 31740</strain>
    </source>
</reference>
<dbReference type="Gene3D" id="3.40.50.20">
    <property type="match status" value="1"/>
</dbReference>
<dbReference type="GeneID" id="38666694"/>
<dbReference type="OrthoDB" id="9299at2157"/>
<comment type="caution">
    <text evidence="7">Lacks conserved residue(s) required for the propagation of feature annotation.</text>
</comment>
<proteinExistence type="inferred from homology"/>
<feature type="binding site" evidence="7">
    <location>
        <position position="289"/>
    </location>
    <ligand>
        <name>N(1)-(5-phospho-beta-D-ribosyl)glycinamide</name>
        <dbReference type="ChEBI" id="CHEBI:143788"/>
    </ligand>
</feature>
<dbReference type="GO" id="GO:0006189">
    <property type="term" value="P:'de novo' IMP biosynthetic process"/>
    <property type="evidence" value="ECO:0007669"/>
    <property type="project" value="UniProtKB-UniRule"/>
</dbReference>
<dbReference type="PANTHER" id="PTHR43055:SF1">
    <property type="entry name" value="FORMATE-DEPENDENT PHOSPHORIBOSYLGLYCINAMIDE FORMYLTRANSFERASE"/>
    <property type="match status" value="1"/>
</dbReference>
<feature type="binding site" evidence="7">
    <location>
        <position position="154"/>
    </location>
    <ligand>
        <name>ATP</name>
        <dbReference type="ChEBI" id="CHEBI:30616"/>
    </ligand>
</feature>
<dbReference type="Proteomes" id="UP000616143">
    <property type="component" value="Unassembled WGS sequence"/>
</dbReference>
<feature type="binding site" evidence="7">
    <location>
        <begin position="21"/>
        <end position="22"/>
    </location>
    <ligand>
        <name>N(1)-(5-phospho-beta-D-ribosyl)glycinamide</name>
        <dbReference type="ChEBI" id="CHEBI:143788"/>
    </ligand>
</feature>
<comment type="function">
    <text evidence="7">Involved in the de novo purine biosynthesis. Catalyzes the transfer of formate to 5-phospho-ribosyl-glycinamide (GAR), producing 5-phospho-ribosyl-N-formylglycinamide (FGAR). Formate is provided by PurU via hydrolysis of 10-formyl-tetrahydrofolate.</text>
</comment>
<comment type="subunit">
    <text evidence="7">Homodimer.</text>
</comment>
<protein>
    <recommendedName>
        <fullName evidence="7">Formate-dependent phosphoribosylglycinamide formyltransferase</fullName>
        <ecNumber evidence="7">6.3.1.21</ecNumber>
    </recommendedName>
    <alternativeName>
        <fullName evidence="7">5'-phosphoribosylglycinamide transformylase 2</fullName>
    </alternativeName>
    <alternativeName>
        <fullName evidence="7">Formate-dependent GAR transformylase</fullName>
    </alternativeName>
    <alternativeName>
        <fullName evidence="7">GAR transformylase 2</fullName>
        <shortName evidence="7">GART 2</shortName>
    </alternativeName>
    <alternativeName>
        <fullName evidence="7">Non-folate glycinamide ribonucleotide transformylase</fullName>
    </alternativeName>
    <alternativeName>
        <fullName evidence="7">Phosphoribosylglycinamide formyltransferase 2</fullName>
    </alternativeName>
</protein>
<feature type="binding site" evidence="7">
    <location>
        <position position="359"/>
    </location>
    <ligand>
        <name>N(1)-(5-phospho-beta-D-ribosyl)glycinamide</name>
        <dbReference type="ChEBI" id="CHEBI:143788"/>
    </ligand>
</feature>
<comment type="catalytic activity">
    <reaction evidence="7">
        <text>N(1)-(5-phospho-beta-D-ribosyl)glycinamide + formate + ATP = N(2)-formyl-N(1)-(5-phospho-beta-D-ribosyl)glycinamide + ADP + phosphate + H(+)</text>
        <dbReference type="Rhea" id="RHEA:24829"/>
        <dbReference type="ChEBI" id="CHEBI:15378"/>
        <dbReference type="ChEBI" id="CHEBI:15740"/>
        <dbReference type="ChEBI" id="CHEBI:30616"/>
        <dbReference type="ChEBI" id="CHEBI:43474"/>
        <dbReference type="ChEBI" id="CHEBI:143788"/>
        <dbReference type="ChEBI" id="CHEBI:147286"/>
        <dbReference type="ChEBI" id="CHEBI:456216"/>
        <dbReference type="EC" id="6.3.1.21"/>
    </reaction>
</comment>
<dbReference type="UniPathway" id="UPA00074">
    <property type="reaction ID" value="UER00127"/>
</dbReference>
<feature type="binding site" evidence="7">
    <location>
        <position position="202"/>
    </location>
    <ligand>
        <name>ATP</name>
        <dbReference type="ChEBI" id="CHEBI:30616"/>
    </ligand>
</feature>
<evidence type="ECO:0000259" key="8">
    <source>
        <dbReference type="PROSITE" id="PS50975"/>
    </source>
</evidence>
<dbReference type="InterPro" id="IPR011761">
    <property type="entry name" value="ATP-grasp"/>
</dbReference>
<dbReference type="Pfam" id="PF21244">
    <property type="entry name" value="PurT_C"/>
    <property type="match status" value="1"/>
</dbReference>
<evidence type="ECO:0000256" key="6">
    <source>
        <dbReference type="ARBA" id="ARBA00022842"/>
    </source>
</evidence>
<dbReference type="Gene3D" id="3.30.1490.20">
    <property type="entry name" value="ATP-grasp fold, A domain"/>
    <property type="match status" value="1"/>
</dbReference>
<dbReference type="EC" id="6.3.1.21" evidence="7"/>
<evidence type="ECO:0000313" key="10">
    <source>
        <dbReference type="Proteomes" id="UP000616143"/>
    </source>
</evidence>
<evidence type="ECO:0000256" key="7">
    <source>
        <dbReference type="HAMAP-Rule" id="MF_01643"/>
    </source>
</evidence>
<dbReference type="GO" id="GO:0004644">
    <property type="term" value="F:phosphoribosylglycinamide formyltransferase activity"/>
    <property type="evidence" value="ECO:0007669"/>
    <property type="project" value="InterPro"/>
</dbReference>
<keyword evidence="4 7" id="KW-0658">Purine biosynthesis</keyword>
<dbReference type="EMBL" id="BMQS01000015">
    <property type="protein sequence ID" value="GGT99838.1"/>
    <property type="molecule type" value="Genomic_DNA"/>
</dbReference>
<name>A0A830H2D3_9CREN</name>
<keyword evidence="2 7" id="KW-0479">Metal-binding</keyword>
<feature type="domain" description="ATP-grasp" evidence="8">
    <location>
        <begin position="118"/>
        <end position="311"/>
    </location>
</feature>
<organism evidence="9 10">
    <name type="scientific">Sulfodiicoccus acidiphilus</name>
    <dbReference type="NCBI Taxonomy" id="1670455"/>
    <lineage>
        <taxon>Archaea</taxon>
        <taxon>Thermoproteota</taxon>
        <taxon>Thermoprotei</taxon>
        <taxon>Sulfolobales</taxon>
        <taxon>Sulfolobaceae</taxon>
        <taxon>Sulfodiicoccus</taxon>
    </lineage>
</organism>
<feature type="binding site" evidence="7">
    <location>
        <position position="113"/>
    </location>
    <ligand>
        <name>ATP</name>
        <dbReference type="ChEBI" id="CHEBI:30616"/>
    </ligand>
</feature>
<comment type="pathway">
    <text evidence="7">Purine metabolism; IMP biosynthesis via de novo pathway; N(2)-formyl-N(1)-(5-phospho-D-ribosyl)glycinamide from N(1)-(5-phospho-D-ribosyl)glycinamide (formate route): step 1/1.</text>
</comment>
<dbReference type="RefSeq" id="WP_126450023.1">
    <property type="nucleotide sequence ID" value="NZ_AP018553.1"/>
</dbReference>
<dbReference type="InterPro" id="IPR003135">
    <property type="entry name" value="ATP-grasp_carboxylate-amine"/>
</dbReference>
<dbReference type="InterPro" id="IPR054350">
    <property type="entry name" value="PurT/PurK_preATP-grasp"/>
</dbReference>
<evidence type="ECO:0000313" key="9">
    <source>
        <dbReference type="EMBL" id="GGT99838.1"/>
    </source>
</evidence>
<dbReference type="GO" id="GO:0043815">
    <property type="term" value="F:phosphoribosylglycinamide formyltransferase 2 activity"/>
    <property type="evidence" value="ECO:0007669"/>
    <property type="project" value="UniProtKB-UniRule"/>
</dbReference>
<dbReference type="GO" id="GO:0005829">
    <property type="term" value="C:cytosol"/>
    <property type="evidence" value="ECO:0007669"/>
    <property type="project" value="TreeGrafter"/>
</dbReference>
<feature type="binding site" evidence="7">
    <location>
        <begin position="366"/>
        <end position="367"/>
    </location>
    <ligand>
        <name>N(1)-(5-phospho-beta-D-ribosyl)glycinamide</name>
        <dbReference type="ChEBI" id="CHEBI:143788"/>
    </ligand>
</feature>
<dbReference type="InterPro" id="IPR016185">
    <property type="entry name" value="PreATP-grasp_dom_sf"/>
</dbReference>
<dbReference type="Pfam" id="PF02222">
    <property type="entry name" value="ATP-grasp"/>
    <property type="match status" value="1"/>
</dbReference>
<dbReference type="SUPFAM" id="SSF56059">
    <property type="entry name" value="Glutathione synthetase ATP-binding domain-like"/>
    <property type="match status" value="1"/>
</dbReference>
<feature type="binding site" evidence="7">
    <location>
        <begin position="194"/>
        <end position="197"/>
    </location>
    <ligand>
        <name>ATP</name>
        <dbReference type="ChEBI" id="CHEBI:30616"/>
    </ligand>
</feature>
<sequence length="396" mass="43866">MEIGTPLLEGSRKILILGSGELGKEMALEAHRMGLEIAVVDRYDMAPAMHVAHRKYVVDMTNQRALLSIIRREWPDAVIAEVEAINTEALQEVESDGIRVVPNADAVRVCMNRLELRKLAAEELGLPTTNFGFAESPEEVKSICVDVGYPCIIKPEMSSSGHGHVLIRSPAEVEKGFKDSIAEARGKSKRVVVEEFLKLDTELTILTYRYSSGATVETKTLEPIEHKRPGYYYVESWHPSTVGDEVKEKAKEMAKRFVERMGGLGIYGVEIMVSGDRVLFNEAAPRPHDTGMVTMVSQDVSEFQIHVRCALGLPVPEPKLVSPAASHVILAESEGWAPKYVNVEKALSIPGVQVRLFGKPFMYEHRRMGVILATGISVEEARRKAREASAIIQVVH</sequence>
<dbReference type="GO" id="GO:0000287">
    <property type="term" value="F:magnesium ion binding"/>
    <property type="evidence" value="ECO:0007669"/>
    <property type="project" value="InterPro"/>
</dbReference>
<dbReference type="InterPro" id="IPR005862">
    <property type="entry name" value="PurT"/>
</dbReference>
<dbReference type="NCBIfam" id="NF006766">
    <property type="entry name" value="PRK09288.1"/>
    <property type="match status" value="1"/>
</dbReference>
<dbReference type="InterPro" id="IPR048740">
    <property type="entry name" value="PurT_C"/>
</dbReference>
<dbReference type="AlphaFoldDB" id="A0A830H2D3"/>
<evidence type="ECO:0000256" key="5">
    <source>
        <dbReference type="ARBA" id="ARBA00022840"/>
    </source>
</evidence>
<dbReference type="InterPro" id="IPR013815">
    <property type="entry name" value="ATP_grasp_subdomain_1"/>
</dbReference>